<evidence type="ECO:0000256" key="1">
    <source>
        <dbReference type="ARBA" id="ARBA00023015"/>
    </source>
</evidence>
<evidence type="ECO:0000256" key="2">
    <source>
        <dbReference type="ARBA" id="ARBA00023125"/>
    </source>
</evidence>
<feature type="domain" description="Response regulatory" evidence="6">
    <location>
        <begin position="7"/>
        <end position="121"/>
    </location>
</feature>
<dbReference type="SUPFAM" id="SSF46894">
    <property type="entry name" value="C-terminal effector domain of the bipartite response regulators"/>
    <property type="match status" value="1"/>
</dbReference>
<organism evidence="7 8">
    <name type="scientific">Thermohalobaculum xanthum</name>
    <dbReference type="NCBI Taxonomy" id="2753746"/>
    <lineage>
        <taxon>Bacteria</taxon>
        <taxon>Pseudomonadati</taxon>
        <taxon>Pseudomonadota</taxon>
        <taxon>Alphaproteobacteria</taxon>
        <taxon>Rhodobacterales</taxon>
        <taxon>Paracoccaceae</taxon>
        <taxon>Thermohalobaculum</taxon>
    </lineage>
</organism>
<keyword evidence="3" id="KW-0804">Transcription</keyword>
<keyword evidence="4" id="KW-0597">Phosphoprotein</keyword>
<dbReference type="Pfam" id="PF00072">
    <property type="entry name" value="Response_reg"/>
    <property type="match status" value="1"/>
</dbReference>
<dbReference type="InterPro" id="IPR011006">
    <property type="entry name" value="CheY-like_superfamily"/>
</dbReference>
<dbReference type="PROSITE" id="PS50043">
    <property type="entry name" value="HTH_LUXR_2"/>
    <property type="match status" value="1"/>
</dbReference>
<feature type="domain" description="HTH luxR-type" evidence="5">
    <location>
        <begin position="137"/>
        <end position="202"/>
    </location>
</feature>
<name>A0A8J7SCV4_9RHOB</name>
<dbReference type="InterPro" id="IPR001789">
    <property type="entry name" value="Sig_transdc_resp-reg_receiver"/>
</dbReference>
<reference evidence="7" key="1">
    <citation type="submission" date="2020-12" db="EMBL/GenBank/DDBJ databases">
        <title>Bacterial taxonomy.</title>
        <authorList>
            <person name="Pan X."/>
        </authorList>
    </citation>
    <scope>NUCLEOTIDE SEQUENCE</scope>
    <source>
        <strain evidence="7">M0105</strain>
    </source>
</reference>
<dbReference type="Pfam" id="PF00196">
    <property type="entry name" value="GerE"/>
    <property type="match status" value="1"/>
</dbReference>
<dbReference type="InterPro" id="IPR016032">
    <property type="entry name" value="Sig_transdc_resp-reg_C-effctor"/>
</dbReference>
<dbReference type="PANTHER" id="PTHR44688:SF16">
    <property type="entry name" value="DNA-BINDING TRANSCRIPTIONAL ACTIVATOR DEVR_DOSR"/>
    <property type="match status" value="1"/>
</dbReference>
<evidence type="ECO:0000259" key="6">
    <source>
        <dbReference type="PROSITE" id="PS50110"/>
    </source>
</evidence>
<keyword evidence="2" id="KW-0238">DNA-binding</keyword>
<dbReference type="AlphaFoldDB" id="A0A8J7SCV4"/>
<dbReference type="PANTHER" id="PTHR44688">
    <property type="entry name" value="DNA-BINDING TRANSCRIPTIONAL ACTIVATOR DEVR_DOSR"/>
    <property type="match status" value="1"/>
</dbReference>
<gene>
    <name evidence="7" type="ORF">H0I76_04690</name>
</gene>
<dbReference type="SUPFAM" id="SSF52172">
    <property type="entry name" value="CheY-like"/>
    <property type="match status" value="1"/>
</dbReference>
<dbReference type="InterPro" id="IPR000792">
    <property type="entry name" value="Tscrpt_reg_LuxR_C"/>
</dbReference>
<dbReference type="InterPro" id="IPR036388">
    <property type="entry name" value="WH-like_DNA-bd_sf"/>
</dbReference>
<dbReference type="PROSITE" id="PS50110">
    <property type="entry name" value="RESPONSE_REGULATORY"/>
    <property type="match status" value="1"/>
</dbReference>
<protein>
    <submittedName>
        <fullName evidence="7">Response regulator transcription factor</fullName>
    </submittedName>
</protein>
<proteinExistence type="predicted"/>
<evidence type="ECO:0000259" key="5">
    <source>
        <dbReference type="PROSITE" id="PS50043"/>
    </source>
</evidence>
<dbReference type="GO" id="GO:0000160">
    <property type="term" value="P:phosphorelay signal transduction system"/>
    <property type="evidence" value="ECO:0007669"/>
    <property type="project" value="InterPro"/>
</dbReference>
<dbReference type="CDD" id="cd06170">
    <property type="entry name" value="LuxR_C_like"/>
    <property type="match status" value="1"/>
</dbReference>
<dbReference type="SMART" id="SM00421">
    <property type="entry name" value="HTH_LUXR"/>
    <property type="match status" value="1"/>
</dbReference>
<dbReference type="Proteomes" id="UP000655420">
    <property type="component" value="Unassembled WGS sequence"/>
</dbReference>
<sequence>MSEAPPTVHVVDDDPAIRKSLFRLLSSAGYSCSCHESAEAFFKEYTPGGSGCVLIDLDLPGVDGFAVQESLSSSGTGLPVLFLTGTGNIPASVRAMKAGAVDFLTKPADASALLSAVEKALAFDDATRAVKSTCVDLVERLETLTPRERQVLDLVVIGRQNKQIAAELGTAEKTIKVHRSRMMRKMRMPSLAELVRAMVGLDVESKKS</sequence>
<evidence type="ECO:0000313" key="8">
    <source>
        <dbReference type="Proteomes" id="UP000655420"/>
    </source>
</evidence>
<dbReference type="SMART" id="SM00448">
    <property type="entry name" value="REC"/>
    <property type="match status" value="1"/>
</dbReference>
<accession>A0A8J7SCV4</accession>
<keyword evidence="8" id="KW-1185">Reference proteome</keyword>
<evidence type="ECO:0000256" key="4">
    <source>
        <dbReference type="PROSITE-ProRule" id="PRU00169"/>
    </source>
</evidence>
<feature type="modified residue" description="4-aspartylphosphate" evidence="4">
    <location>
        <position position="56"/>
    </location>
</feature>
<dbReference type="Gene3D" id="1.10.10.10">
    <property type="entry name" value="Winged helix-like DNA-binding domain superfamily/Winged helix DNA-binding domain"/>
    <property type="match status" value="1"/>
</dbReference>
<dbReference type="PRINTS" id="PR00038">
    <property type="entry name" value="HTHLUXR"/>
</dbReference>
<dbReference type="GO" id="GO:0003677">
    <property type="term" value="F:DNA binding"/>
    <property type="evidence" value="ECO:0007669"/>
    <property type="project" value="UniProtKB-KW"/>
</dbReference>
<dbReference type="EMBL" id="JAEHHL010000001">
    <property type="protein sequence ID" value="MBK0398476.1"/>
    <property type="molecule type" value="Genomic_DNA"/>
</dbReference>
<dbReference type="RefSeq" id="WP_200607594.1">
    <property type="nucleotide sequence ID" value="NZ_JAEHHL010000001.1"/>
</dbReference>
<dbReference type="GO" id="GO:0006355">
    <property type="term" value="P:regulation of DNA-templated transcription"/>
    <property type="evidence" value="ECO:0007669"/>
    <property type="project" value="InterPro"/>
</dbReference>
<evidence type="ECO:0000313" key="7">
    <source>
        <dbReference type="EMBL" id="MBK0398476.1"/>
    </source>
</evidence>
<keyword evidence="1" id="KW-0805">Transcription regulation</keyword>
<dbReference type="Gene3D" id="3.40.50.2300">
    <property type="match status" value="1"/>
</dbReference>
<evidence type="ECO:0000256" key="3">
    <source>
        <dbReference type="ARBA" id="ARBA00023163"/>
    </source>
</evidence>
<comment type="caution">
    <text evidence="7">The sequence shown here is derived from an EMBL/GenBank/DDBJ whole genome shotgun (WGS) entry which is preliminary data.</text>
</comment>